<evidence type="ECO:0000256" key="4">
    <source>
        <dbReference type="ARBA" id="ARBA00023242"/>
    </source>
</evidence>
<evidence type="ECO:0000256" key="3">
    <source>
        <dbReference type="ARBA" id="ARBA00022833"/>
    </source>
</evidence>
<dbReference type="GO" id="GO:0000398">
    <property type="term" value="P:mRNA splicing, via spliceosome"/>
    <property type="evidence" value="ECO:0007669"/>
    <property type="project" value="InterPro"/>
</dbReference>
<feature type="region of interest" description="Disordered" evidence="5">
    <location>
        <begin position="16"/>
        <end position="45"/>
    </location>
</feature>
<evidence type="ECO:0000256" key="1">
    <source>
        <dbReference type="ARBA" id="ARBA00022723"/>
    </source>
</evidence>
<dbReference type="EMBL" id="CAJNOQ010018755">
    <property type="protein sequence ID" value="CAF1435851.1"/>
    <property type="molecule type" value="Genomic_DNA"/>
</dbReference>
<feature type="compositionally biased region" description="Basic and acidic residues" evidence="5">
    <location>
        <begin position="16"/>
        <end position="27"/>
    </location>
</feature>
<keyword evidence="8" id="KW-1185">Reference proteome</keyword>
<dbReference type="Proteomes" id="UP000663829">
    <property type="component" value="Unassembled WGS sequence"/>
</dbReference>
<feature type="compositionally biased region" description="Basic and acidic residues" evidence="5">
    <location>
        <begin position="89"/>
        <end position="132"/>
    </location>
</feature>
<dbReference type="AlphaFoldDB" id="A0A815N8N3"/>
<keyword evidence="4" id="KW-0539">Nucleus</keyword>
<evidence type="ECO:0000313" key="6">
    <source>
        <dbReference type="EMBL" id="CAF1435851.1"/>
    </source>
</evidence>
<gene>
    <name evidence="6" type="ORF">GPM918_LOCUS34183</name>
    <name evidence="7" type="ORF">SRO942_LOCUS34880</name>
</gene>
<proteinExistence type="predicted"/>
<dbReference type="InterPro" id="IPR040107">
    <property type="entry name" value="Snu23"/>
</dbReference>
<feature type="compositionally biased region" description="Basic residues" evidence="5">
    <location>
        <begin position="133"/>
        <end position="146"/>
    </location>
</feature>
<keyword evidence="3" id="KW-0862">Zinc</keyword>
<evidence type="ECO:0000313" key="7">
    <source>
        <dbReference type="EMBL" id="CAF4313395.1"/>
    </source>
</evidence>
<dbReference type="OrthoDB" id="30343at2759"/>
<name>A0A815N8N3_9BILA</name>
<accession>A0A815N8N3</accession>
<dbReference type="GO" id="GO:0046540">
    <property type="term" value="C:U4/U6 x U5 tri-snRNP complex"/>
    <property type="evidence" value="ECO:0007669"/>
    <property type="project" value="TreeGrafter"/>
</dbReference>
<dbReference type="Proteomes" id="UP000681722">
    <property type="component" value="Unassembled WGS sequence"/>
</dbReference>
<feature type="compositionally biased region" description="Acidic residues" evidence="5">
    <location>
        <begin position="28"/>
        <end position="39"/>
    </location>
</feature>
<dbReference type="GO" id="GO:0008270">
    <property type="term" value="F:zinc ion binding"/>
    <property type="evidence" value="ECO:0007669"/>
    <property type="project" value="UniProtKB-KW"/>
</dbReference>
<protein>
    <submittedName>
        <fullName evidence="6">Uncharacterized protein</fullName>
    </submittedName>
</protein>
<evidence type="ECO:0000256" key="2">
    <source>
        <dbReference type="ARBA" id="ARBA00022771"/>
    </source>
</evidence>
<dbReference type="GO" id="GO:0005681">
    <property type="term" value="C:spliceosomal complex"/>
    <property type="evidence" value="ECO:0007669"/>
    <property type="project" value="InterPro"/>
</dbReference>
<evidence type="ECO:0000256" key="5">
    <source>
        <dbReference type="SAM" id="MobiDB-lite"/>
    </source>
</evidence>
<sequence length="175" mass="20519">MGKKWDTSEYERIARERIEQLRKKQNEDSDDDDDDDELDEKPIKRTLLQARDYKVDLDSRLGKSVIVTKATPASDAGGLDQRNMGMSMKVERSSVDQVRERIKLNKQKQSEQEKEYDFEERMKELKEEEEKLKAHRREKRKESKKRKFDDAHGDDDDESDLATVMGFSGFGGIKK</sequence>
<dbReference type="PANTHER" id="PTHR45986:SF1">
    <property type="entry name" value="ZINC FINGER MATRIN-TYPE PROTEIN 2"/>
    <property type="match status" value="1"/>
</dbReference>
<reference evidence="6" key="1">
    <citation type="submission" date="2021-02" db="EMBL/GenBank/DDBJ databases">
        <authorList>
            <person name="Nowell W R."/>
        </authorList>
    </citation>
    <scope>NUCLEOTIDE SEQUENCE</scope>
</reference>
<keyword evidence="1" id="KW-0479">Metal-binding</keyword>
<dbReference type="PANTHER" id="PTHR45986">
    <property type="entry name" value="ZINC FINGER MATRIN-TYPE PROTEIN 2"/>
    <property type="match status" value="1"/>
</dbReference>
<evidence type="ECO:0000313" key="8">
    <source>
        <dbReference type="Proteomes" id="UP000663829"/>
    </source>
</evidence>
<dbReference type="EMBL" id="CAJOBC010084195">
    <property type="protein sequence ID" value="CAF4313395.1"/>
    <property type="molecule type" value="Genomic_DNA"/>
</dbReference>
<keyword evidence="2" id="KW-0863">Zinc-finger</keyword>
<comment type="caution">
    <text evidence="6">The sequence shown here is derived from an EMBL/GenBank/DDBJ whole genome shotgun (WGS) entry which is preliminary data.</text>
</comment>
<feature type="region of interest" description="Disordered" evidence="5">
    <location>
        <begin position="66"/>
        <end position="175"/>
    </location>
</feature>
<organism evidence="6 8">
    <name type="scientific">Didymodactylos carnosus</name>
    <dbReference type="NCBI Taxonomy" id="1234261"/>
    <lineage>
        <taxon>Eukaryota</taxon>
        <taxon>Metazoa</taxon>
        <taxon>Spiralia</taxon>
        <taxon>Gnathifera</taxon>
        <taxon>Rotifera</taxon>
        <taxon>Eurotatoria</taxon>
        <taxon>Bdelloidea</taxon>
        <taxon>Philodinida</taxon>
        <taxon>Philodinidae</taxon>
        <taxon>Didymodactylos</taxon>
    </lineage>
</organism>